<dbReference type="InParanoid" id="G7DVF6"/>
<reference evidence="2 3" key="2">
    <citation type="journal article" date="2012" name="Open Biol.">
        <title>Characteristics of nucleosomes and linker DNA regions on the genome of the basidiomycete Mixia osmundae revealed by mono- and dinucleosome mapping.</title>
        <authorList>
            <person name="Nishida H."/>
            <person name="Kondo S."/>
            <person name="Matsumoto T."/>
            <person name="Suzuki Y."/>
            <person name="Yoshikawa H."/>
            <person name="Taylor T.D."/>
            <person name="Sugiyama J."/>
        </authorList>
    </citation>
    <scope>NUCLEOTIDE SEQUENCE [LARGE SCALE GENOMIC DNA]</scope>
    <source>
        <strain evidence="3">CBS 9802 / IAM 14324 / JCM 22182 / KY 12970</strain>
    </source>
</reference>
<accession>G7DVF6</accession>
<keyword evidence="3" id="KW-1185">Reference proteome</keyword>
<proteinExistence type="predicted"/>
<sequence>MSWNLQIETYQVCYEESSRPRLIDHRTLTDHRRPGRKGADTTFIVVLPSSVILQKRAHEPASLRFGVVHILDSQSISRLGSCKQSAEPRLCLLRSDPLTGKRSDQTVPPLPSVVPRRDRDRALPEHLIIRKAIECIVCLLKEERPSKARAQSTRAP</sequence>
<dbReference type="AlphaFoldDB" id="G7DVF6"/>
<dbReference type="EMBL" id="BABT02000039">
    <property type="protein sequence ID" value="GAA94566.1"/>
    <property type="molecule type" value="Genomic_DNA"/>
</dbReference>
<name>G7DVF6_MIXOS</name>
<gene>
    <name evidence="2" type="primary">Mo01218</name>
    <name evidence="2" type="ORF">E5Q_01218</name>
</gene>
<protein>
    <submittedName>
        <fullName evidence="2">Uncharacterized protein</fullName>
    </submittedName>
</protein>
<evidence type="ECO:0000313" key="3">
    <source>
        <dbReference type="Proteomes" id="UP000009131"/>
    </source>
</evidence>
<comment type="caution">
    <text evidence="2">The sequence shown here is derived from an EMBL/GenBank/DDBJ whole genome shotgun (WGS) entry which is preliminary data.</text>
</comment>
<evidence type="ECO:0000256" key="1">
    <source>
        <dbReference type="SAM" id="MobiDB-lite"/>
    </source>
</evidence>
<dbReference type="RefSeq" id="XP_014568913.1">
    <property type="nucleotide sequence ID" value="XM_014713427.1"/>
</dbReference>
<dbReference type="Proteomes" id="UP000009131">
    <property type="component" value="Unassembled WGS sequence"/>
</dbReference>
<feature type="region of interest" description="Disordered" evidence="1">
    <location>
        <begin position="97"/>
        <end position="116"/>
    </location>
</feature>
<reference evidence="2 3" key="1">
    <citation type="journal article" date="2011" name="J. Gen. Appl. Microbiol.">
        <title>Draft genome sequencing of the enigmatic basidiomycete Mixia osmundae.</title>
        <authorList>
            <person name="Nishida H."/>
            <person name="Nagatsuka Y."/>
            <person name="Sugiyama J."/>
        </authorList>
    </citation>
    <scope>NUCLEOTIDE SEQUENCE [LARGE SCALE GENOMIC DNA]</scope>
    <source>
        <strain evidence="3">CBS 9802 / IAM 14324 / JCM 22182 / KY 12970</strain>
    </source>
</reference>
<organism evidence="2 3">
    <name type="scientific">Mixia osmundae (strain CBS 9802 / IAM 14324 / JCM 22182 / KY 12970)</name>
    <dbReference type="NCBI Taxonomy" id="764103"/>
    <lineage>
        <taxon>Eukaryota</taxon>
        <taxon>Fungi</taxon>
        <taxon>Dikarya</taxon>
        <taxon>Basidiomycota</taxon>
        <taxon>Pucciniomycotina</taxon>
        <taxon>Mixiomycetes</taxon>
        <taxon>Mixiales</taxon>
        <taxon>Mixiaceae</taxon>
        <taxon>Mixia</taxon>
    </lineage>
</organism>
<evidence type="ECO:0000313" key="2">
    <source>
        <dbReference type="EMBL" id="GAA94566.1"/>
    </source>
</evidence>
<dbReference type="HOGENOM" id="CLU_1687061_0_0_1"/>